<reference evidence="1 2" key="1">
    <citation type="submission" date="2019-02" db="EMBL/GenBank/DDBJ databases">
        <title>Closed genome of Sporomusa termitida DSM 4440.</title>
        <authorList>
            <person name="Poehlein A."/>
            <person name="Daniel R."/>
        </authorList>
    </citation>
    <scope>NUCLEOTIDE SEQUENCE [LARGE SCALE GENOMIC DNA]</scope>
    <source>
        <strain evidence="1 2">DSM 4440</strain>
    </source>
</reference>
<dbReference type="KEGG" id="sted:SPTER_36270"/>
<dbReference type="NCBIfam" id="NF038110">
    <property type="entry name" value="Lys_methyl_FliB"/>
    <property type="match status" value="1"/>
</dbReference>
<organism evidence="1 2">
    <name type="scientific">Sporomusa termitida</name>
    <dbReference type="NCBI Taxonomy" id="2377"/>
    <lineage>
        <taxon>Bacteria</taxon>
        <taxon>Bacillati</taxon>
        <taxon>Bacillota</taxon>
        <taxon>Negativicutes</taxon>
        <taxon>Selenomonadales</taxon>
        <taxon>Sporomusaceae</taxon>
        <taxon>Sporomusa</taxon>
    </lineage>
</organism>
<dbReference type="EMBL" id="CP036259">
    <property type="protein sequence ID" value="QDR82205.1"/>
    <property type="molecule type" value="Genomic_DNA"/>
</dbReference>
<proteinExistence type="predicted"/>
<keyword evidence="2" id="KW-1185">Reference proteome</keyword>
<evidence type="ECO:0008006" key="3">
    <source>
        <dbReference type="Google" id="ProtNLM"/>
    </source>
</evidence>
<evidence type="ECO:0000313" key="1">
    <source>
        <dbReference type="EMBL" id="QDR82205.1"/>
    </source>
</evidence>
<gene>
    <name evidence="1" type="ORF">SPTER_36270</name>
</gene>
<dbReference type="Proteomes" id="UP000320776">
    <property type="component" value="Chromosome"/>
</dbReference>
<sequence length="303" mass="34394">MYIYTDIVGQFACQMCGTCCRNQWQVTVDKASYRRNEALFAAGGRTAEFAQAFIVLAGRSGYGEHAYIAKQAGGGCWFLGAGNLCRLHEEAGHSHLDAVCRTFPRYPVSTARGLEITLSFSCPAVLKLADREEGLRLIRAEEPPLELTADNYAAEIYPQQQPDRQPLRYYFELESHFIDLLQCRAMPFSERLAFLADTVQAVDRLAGSQDISRQLTALFNRNYDWLEELAAAREPARPEAGSGLLENFFVSLLFKKPFYIFGFSRTLLLLNRIWQRLLGADDLGREIMRLELQYGHDRQALLR</sequence>
<dbReference type="AlphaFoldDB" id="A0A517DXX1"/>
<dbReference type="OrthoDB" id="86584at2"/>
<name>A0A517DXX1_9FIRM</name>
<accession>A0A517DXX1</accession>
<protein>
    <recommendedName>
        <fullName evidence="3">Flagellar biosynthetic protein FliU</fullName>
    </recommendedName>
</protein>
<dbReference type="RefSeq" id="WP_144351617.1">
    <property type="nucleotide sequence ID" value="NZ_CP036259.1"/>
</dbReference>
<evidence type="ECO:0000313" key="2">
    <source>
        <dbReference type="Proteomes" id="UP000320776"/>
    </source>
</evidence>